<dbReference type="GO" id="GO:0042578">
    <property type="term" value="F:phosphoric ester hydrolase activity"/>
    <property type="evidence" value="ECO:0007669"/>
    <property type="project" value="TreeGrafter"/>
</dbReference>
<evidence type="ECO:0000313" key="2">
    <source>
        <dbReference type="EMBL" id="HJF45075.1"/>
    </source>
</evidence>
<dbReference type="GO" id="GO:0008270">
    <property type="term" value="F:zinc ion binding"/>
    <property type="evidence" value="ECO:0007669"/>
    <property type="project" value="TreeGrafter"/>
</dbReference>
<dbReference type="InterPro" id="IPR004013">
    <property type="entry name" value="PHP_dom"/>
</dbReference>
<dbReference type="SUPFAM" id="SSF89550">
    <property type="entry name" value="PHP domain-like"/>
    <property type="match status" value="1"/>
</dbReference>
<feature type="domain" description="Polymerase/histidinol phosphatase N-terminal" evidence="1">
    <location>
        <begin position="6"/>
        <end position="89"/>
    </location>
</feature>
<name>A0A921GE38_9ACTN</name>
<gene>
    <name evidence="2" type="ORF">K8U72_04735</name>
</gene>
<reference evidence="2" key="2">
    <citation type="submission" date="2021-09" db="EMBL/GenBank/DDBJ databases">
        <authorList>
            <person name="Gilroy R."/>
        </authorList>
    </citation>
    <scope>NUCLEOTIDE SEQUENCE</scope>
    <source>
        <strain evidence="2">CHK124-7917</strain>
    </source>
</reference>
<sequence>MLQNRCDVHTHTLYSRHAYSTVRENVLAARDADLELLGVTDHFSDMLFPNTDLTHGSLRDYQHFINMGVWPRVWEGVRLLHGMEADIRTLDGRLFGQDVPADVSIVGRPYRRPASLFERALENCDYVIASVHYKDFAEDATIAEATQMYLGALAQPKVLVLGHTGRAGVAFDVAEVVGEAARQGKLVEINEHSLESRGRGGRTWGRCAQIAETCAELGCQVTVSTDAHICCDVGRTPNALAMLEEIHFPQELVATRSAEAFLAAMAGAGLDAPIPEPEARL</sequence>
<dbReference type="InterPro" id="IPR050243">
    <property type="entry name" value="PHP_phosphatase"/>
</dbReference>
<comment type="caution">
    <text evidence="2">The sequence shown here is derived from an EMBL/GenBank/DDBJ whole genome shotgun (WGS) entry which is preliminary data.</text>
</comment>
<dbReference type="CDD" id="cd07437">
    <property type="entry name" value="PHP_HisPPase_Ycdx_like"/>
    <property type="match status" value="1"/>
</dbReference>
<organism evidence="2 3">
    <name type="scientific">Thermophilibacter provencensis</name>
    <dbReference type="NCBI Taxonomy" id="1852386"/>
    <lineage>
        <taxon>Bacteria</taxon>
        <taxon>Bacillati</taxon>
        <taxon>Actinomycetota</taxon>
        <taxon>Coriobacteriia</taxon>
        <taxon>Coriobacteriales</taxon>
        <taxon>Atopobiaceae</taxon>
        <taxon>Thermophilibacter</taxon>
    </lineage>
</organism>
<dbReference type="PANTHER" id="PTHR36928">
    <property type="entry name" value="PHOSPHATASE YCDX-RELATED"/>
    <property type="match status" value="1"/>
</dbReference>
<dbReference type="Proteomes" id="UP000697330">
    <property type="component" value="Unassembled WGS sequence"/>
</dbReference>
<dbReference type="InterPro" id="IPR016195">
    <property type="entry name" value="Pol/histidinol_Pase-like"/>
</dbReference>
<dbReference type="Gene3D" id="3.20.20.140">
    <property type="entry name" value="Metal-dependent hydrolases"/>
    <property type="match status" value="1"/>
</dbReference>
<proteinExistence type="predicted"/>
<accession>A0A921GE38</accession>
<reference evidence="2" key="1">
    <citation type="journal article" date="2021" name="PeerJ">
        <title>Extensive microbial diversity within the chicken gut microbiome revealed by metagenomics and culture.</title>
        <authorList>
            <person name="Gilroy R."/>
            <person name="Ravi A."/>
            <person name="Getino M."/>
            <person name="Pursley I."/>
            <person name="Horton D.L."/>
            <person name="Alikhan N.F."/>
            <person name="Baker D."/>
            <person name="Gharbi K."/>
            <person name="Hall N."/>
            <person name="Watson M."/>
            <person name="Adriaenssens E.M."/>
            <person name="Foster-Nyarko E."/>
            <person name="Jarju S."/>
            <person name="Secka A."/>
            <person name="Antonio M."/>
            <person name="Oren A."/>
            <person name="Chaudhuri R.R."/>
            <person name="La Ragione R."/>
            <person name="Hildebrand F."/>
            <person name="Pallen M.J."/>
        </authorList>
    </citation>
    <scope>NUCLEOTIDE SEQUENCE</scope>
    <source>
        <strain evidence="2">CHK124-7917</strain>
    </source>
</reference>
<dbReference type="AlphaFoldDB" id="A0A921GE38"/>
<dbReference type="Pfam" id="PF02811">
    <property type="entry name" value="PHP"/>
    <property type="match status" value="1"/>
</dbReference>
<dbReference type="RefSeq" id="WP_274958951.1">
    <property type="nucleotide sequence ID" value="NZ_DYWQ01000072.1"/>
</dbReference>
<dbReference type="PANTHER" id="PTHR36928:SF1">
    <property type="entry name" value="PHOSPHATASE YCDX-RELATED"/>
    <property type="match status" value="1"/>
</dbReference>
<dbReference type="GO" id="GO:0005829">
    <property type="term" value="C:cytosol"/>
    <property type="evidence" value="ECO:0007669"/>
    <property type="project" value="TreeGrafter"/>
</dbReference>
<evidence type="ECO:0000313" key="3">
    <source>
        <dbReference type="Proteomes" id="UP000697330"/>
    </source>
</evidence>
<dbReference type="EMBL" id="DYWQ01000072">
    <property type="protein sequence ID" value="HJF45075.1"/>
    <property type="molecule type" value="Genomic_DNA"/>
</dbReference>
<dbReference type="InterPro" id="IPR003141">
    <property type="entry name" value="Pol/His_phosphatase_N"/>
</dbReference>
<evidence type="ECO:0000259" key="1">
    <source>
        <dbReference type="SMART" id="SM00481"/>
    </source>
</evidence>
<protein>
    <submittedName>
        <fullName evidence="2">Phosphatase</fullName>
    </submittedName>
</protein>
<dbReference type="SMART" id="SM00481">
    <property type="entry name" value="POLIIIAc"/>
    <property type="match status" value="1"/>
</dbReference>